<dbReference type="Gene3D" id="1.10.260.40">
    <property type="entry name" value="lambda repressor-like DNA-binding domains"/>
    <property type="match status" value="1"/>
</dbReference>
<sequence>MNISEFAKEAGVSVSAVSRYFNDGYLSDDKRALIEAAIERTGYVPSYSARTVRSKVTKLVGVILPKLSSESIARITEDIGEVLGEEGFELLLVNTSNDYNREISSLELFRQNRVDGVILLAGVITDLHRSLLAKMRVPTIIVGQKLKGFNCVCHNDLGAAYNMTKLMLDKGAKRPAFIGANPEDMAAGKDRRIGFEKAVLDAGLTLDPKFCEIARFSMDSGYEKAKHLFSGREKPDCLFCATDNIAAGAMLYCRENGIRIPEDLMISAVGDSRFDKVLYVSLSSVHLHYKTAGREGANMLLAEMKKTSEVHRIVQLEYDIIERESTNRIG</sequence>
<dbReference type="EMBL" id="JEOB01000003">
    <property type="protein sequence ID" value="EXM38971.1"/>
    <property type="molecule type" value="Genomic_DNA"/>
</dbReference>
<evidence type="ECO:0000256" key="2">
    <source>
        <dbReference type="ARBA" id="ARBA00023125"/>
    </source>
</evidence>
<dbReference type="SUPFAM" id="SSF47413">
    <property type="entry name" value="lambda repressor-like DNA-binding domains"/>
    <property type="match status" value="1"/>
</dbReference>
<keyword evidence="2" id="KW-0238">DNA-binding</keyword>
<dbReference type="CDD" id="cd01542">
    <property type="entry name" value="PBP1_TreR-like"/>
    <property type="match status" value="1"/>
</dbReference>
<reference evidence="5 6" key="1">
    <citation type="submission" date="2013-06" db="EMBL/GenBank/DDBJ databases">
        <title>Rumen cellulosomics: divergent fiber-degrading strategies revealed by comparative genome-wide analysis of six Ruminococcal strains.</title>
        <authorList>
            <person name="Dassa B."/>
            <person name="Borovok I."/>
            <person name="Lamed R."/>
            <person name="Flint H."/>
            <person name="Yeoman C.J."/>
            <person name="White B."/>
            <person name="Bayer E.A."/>
        </authorList>
    </citation>
    <scope>NUCLEOTIDE SEQUENCE [LARGE SCALE GENOMIC DNA]</scope>
    <source>
        <strain evidence="5 6">SY3</strain>
    </source>
</reference>
<gene>
    <name evidence="5" type="ORF">RASY3_11710</name>
</gene>
<dbReference type="InterPro" id="IPR010982">
    <property type="entry name" value="Lambda_DNA-bd_dom_sf"/>
</dbReference>
<dbReference type="RefSeq" id="WP_037288353.1">
    <property type="nucleotide sequence ID" value="NZ_JEOB01000003.1"/>
</dbReference>
<dbReference type="PANTHER" id="PTHR30146">
    <property type="entry name" value="LACI-RELATED TRANSCRIPTIONAL REPRESSOR"/>
    <property type="match status" value="1"/>
</dbReference>
<dbReference type="GO" id="GO:0003700">
    <property type="term" value="F:DNA-binding transcription factor activity"/>
    <property type="evidence" value="ECO:0007669"/>
    <property type="project" value="TreeGrafter"/>
</dbReference>
<dbReference type="Proteomes" id="UP000021369">
    <property type="component" value="Unassembled WGS sequence"/>
</dbReference>
<proteinExistence type="predicted"/>
<dbReference type="Pfam" id="PF13377">
    <property type="entry name" value="Peripla_BP_3"/>
    <property type="match status" value="1"/>
</dbReference>
<keyword evidence="6" id="KW-1185">Reference proteome</keyword>
<dbReference type="SMART" id="SM00354">
    <property type="entry name" value="HTH_LACI"/>
    <property type="match status" value="1"/>
</dbReference>
<keyword evidence="3" id="KW-0804">Transcription</keyword>
<dbReference type="PROSITE" id="PS50932">
    <property type="entry name" value="HTH_LACI_2"/>
    <property type="match status" value="1"/>
</dbReference>
<evidence type="ECO:0000256" key="3">
    <source>
        <dbReference type="ARBA" id="ARBA00023163"/>
    </source>
</evidence>
<accession>A0A011VUQ0</accession>
<dbReference type="InterPro" id="IPR028082">
    <property type="entry name" value="Peripla_BP_I"/>
</dbReference>
<dbReference type="GO" id="GO:0000976">
    <property type="term" value="F:transcription cis-regulatory region binding"/>
    <property type="evidence" value="ECO:0007669"/>
    <property type="project" value="TreeGrafter"/>
</dbReference>
<name>A0A011VUQ0_RUMAL</name>
<dbReference type="Gene3D" id="3.40.50.2300">
    <property type="match status" value="2"/>
</dbReference>
<feature type="domain" description="HTH lacI-type" evidence="4">
    <location>
        <begin position="1"/>
        <end position="54"/>
    </location>
</feature>
<dbReference type="Pfam" id="PF00356">
    <property type="entry name" value="LacI"/>
    <property type="match status" value="1"/>
</dbReference>
<dbReference type="InterPro" id="IPR000843">
    <property type="entry name" value="HTH_LacI"/>
</dbReference>
<dbReference type="InterPro" id="IPR046335">
    <property type="entry name" value="LacI/GalR-like_sensor"/>
</dbReference>
<evidence type="ECO:0000259" key="4">
    <source>
        <dbReference type="PROSITE" id="PS50932"/>
    </source>
</evidence>
<evidence type="ECO:0000256" key="1">
    <source>
        <dbReference type="ARBA" id="ARBA00023015"/>
    </source>
</evidence>
<dbReference type="PANTHER" id="PTHR30146:SF154">
    <property type="entry name" value="TRANSCRIPTION REGULATOR, MEMBER OF GALR FAMILY"/>
    <property type="match status" value="1"/>
</dbReference>
<evidence type="ECO:0000313" key="6">
    <source>
        <dbReference type="Proteomes" id="UP000021369"/>
    </source>
</evidence>
<dbReference type="CDD" id="cd01392">
    <property type="entry name" value="HTH_LacI"/>
    <property type="match status" value="1"/>
</dbReference>
<protein>
    <submittedName>
        <fullName evidence="5">Transcriptional regulator</fullName>
    </submittedName>
</protein>
<dbReference type="PATRIC" id="fig|1341156.4.peg.2278"/>
<dbReference type="AlphaFoldDB" id="A0A011VUQ0"/>
<keyword evidence="1" id="KW-0805">Transcription regulation</keyword>
<dbReference type="OrthoDB" id="3180992at2"/>
<evidence type="ECO:0000313" key="5">
    <source>
        <dbReference type="EMBL" id="EXM38971.1"/>
    </source>
</evidence>
<organism evidence="5 6">
    <name type="scientific">Ruminococcus albus SY3</name>
    <dbReference type="NCBI Taxonomy" id="1341156"/>
    <lineage>
        <taxon>Bacteria</taxon>
        <taxon>Bacillati</taxon>
        <taxon>Bacillota</taxon>
        <taxon>Clostridia</taxon>
        <taxon>Eubacteriales</taxon>
        <taxon>Oscillospiraceae</taxon>
        <taxon>Ruminococcus</taxon>
    </lineage>
</organism>
<comment type="caution">
    <text evidence="5">The sequence shown here is derived from an EMBL/GenBank/DDBJ whole genome shotgun (WGS) entry which is preliminary data.</text>
</comment>
<dbReference type="SUPFAM" id="SSF53822">
    <property type="entry name" value="Periplasmic binding protein-like I"/>
    <property type="match status" value="1"/>
</dbReference>